<feature type="transmembrane region" description="Helical" evidence="1">
    <location>
        <begin position="96"/>
        <end position="114"/>
    </location>
</feature>
<feature type="transmembrane region" description="Helical" evidence="1">
    <location>
        <begin position="31"/>
        <end position="53"/>
    </location>
</feature>
<comment type="caution">
    <text evidence="3">The sequence shown here is derived from an EMBL/GenBank/DDBJ whole genome shotgun (WGS) entry which is preliminary data.</text>
</comment>
<dbReference type="NCBIfam" id="NF042915">
    <property type="entry name" value="MAB_1171c_fam"/>
    <property type="match status" value="1"/>
</dbReference>
<reference evidence="4" key="1">
    <citation type="journal article" date="2019" name="Int. J. Syst. Evol. Microbiol.">
        <title>The Global Catalogue of Microorganisms (GCM) 10K type strain sequencing project: providing services to taxonomists for standard genome sequencing and annotation.</title>
        <authorList>
            <consortium name="The Broad Institute Genomics Platform"/>
            <consortium name="The Broad Institute Genome Sequencing Center for Infectious Disease"/>
            <person name="Wu L."/>
            <person name="Ma J."/>
        </authorList>
    </citation>
    <scope>NUCLEOTIDE SEQUENCE [LARGE SCALE GENOMIC DNA]</scope>
    <source>
        <strain evidence="4">JCM 6835</strain>
    </source>
</reference>
<keyword evidence="1" id="KW-0472">Membrane</keyword>
<gene>
    <name evidence="3" type="ORF">GCM10010412_081950</name>
</gene>
<dbReference type="EMBL" id="BAAATE010000034">
    <property type="protein sequence ID" value="GAA2691610.1"/>
    <property type="molecule type" value="Genomic_DNA"/>
</dbReference>
<protein>
    <recommendedName>
        <fullName evidence="2">DUF6545 domain-containing protein</fullName>
    </recommendedName>
</protein>
<feature type="transmembrane region" description="Helical" evidence="1">
    <location>
        <begin position="138"/>
        <end position="159"/>
    </location>
</feature>
<name>A0ABP6FJ89_9ACTN</name>
<evidence type="ECO:0000259" key="2">
    <source>
        <dbReference type="Pfam" id="PF20182"/>
    </source>
</evidence>
<dbReference type="Pfam" id="PF20182">
    <property type="entry name" value="DUF6545"/>
    <property type="match status" value="1"/>
</dbReference>
<keyword evidence="1" id="KW-1133">Transmembrane helix</keyword>
<evidence type="ECO:0000313" key="3">
    <source>
        <dbReference type="EMBL" id="GAA2691610.1"/>
    </source>
</evidence>
<feature type="transmembrane region" description="Helical" evidence="1">
    <location>
        <begin position="65"/>
        <end position="84"/>
    </location>
</feature>
<feature type="transmembrane region" description="Helical" evidence="1">
    <location>
        <begin position="210"/>
        <end position="232"/>
    </location>
</feature>
<accession>A0ABP6FJ89</accession>
<feature type="transmembrane region" description="Helical" evidence="1">
    <location>
        <begin position="171"/>
        <end position="190"/>
    </location>
</feature>
<evidence type="ECO:0000256" key="1">
    <source>
        <dbReference type="SAM" id="Phobius"/>
    </source>
</evidence>
<feature type="domain" description="DUF6545" evidence="2">
    <location>
        <begin position="239"/>
        <end position="350"/>
    </location>
</feature>
<keyword evidence="4" id="KW-1185">Reference proteome</keyword>
<sequence>MTLVDWIALILLWGAAISRIRPAMTSYSQRMLWAAFTALALSRVFTAAPIVAWLDATTGMEVATLARHITGLASATCLLAYVEVITRRDLPSRARWIWPTALIVISVLTTMFILRGGRIYWVDGAHAPAGGTSTAGRAYLAVFDGWLIICLAAAGVMFARFLRVAPPLLRVGLALSTMGMAAGVINRGQVMVVNVAHLINPDTTWREWSVLGRTTFLLCIVGITAGTSIPAYRALKARMRLARDLSELRPLWQALVDQYPGISLGMKGTLGARRVRRVLEIRDGMLSLTSVEAPPATEEPREVAAWVAEALAVARAGRAPGVPSGKIPGPDFAGDVEKETVWLRAVAAQFKLERAAQRVR</sequence>
<organism evidence="3 4">
    <name type="scientific">Nonomuraea recticatena</name>
    <dbReference type="NCBI Taxonomy" id="46178"/>
    <lineage>
        <taxon>Bacteria</taxon>
        <taxon>Bacillati</taxon>
        <taxon>Actinomycetota</taxon>
        <taxon>Actinomycetes</taxon>
        <taxon>Streptosporangiales</taxon>
        <taxon>Streptosporangiaceae</taxon>
        <taxon>Nonomuraea</taxon>
    </lineage>
</organism>
<dbReference type="RefSeq" id="WP_346154391.1">
    <property type="nucleotide sequence ID" value="NZ_BAAATE010000034.1"/>
</dbReference>
<evidence type="ECO:0000313" key="4">
    <source>
        <dbReference type="Proteomes" id="UP001501666"/>
    </source>
</evidence>
<dbReference type="InterPro" id="IPR050039">
    <property type="entry name" value="MAB_1171c-like"/>
</dbReference>
<dbReference type="InterPro" id="IPR046675">
    <property type="entry name" value="DUF6545"/>
</dbReference>
<keyword evidence="1" id="KW-0812">Transmembrane</keyword>
<proteinExistence type="predicted"/>
<dbReference type="Proteomes" id="UP001501666">
    <property type="component" value="Unassembled WGS sequence"/>
</dbReference>